<feature type="non-terminal residue" evidence="10">
    <location>
        <position position="1"/>
    </location>
</feature>
<dbReference type="AlphaFoldDB" id="A0A1B6BZT4"/>
<feature type="transmembrane region" description="Helical" evidence="8">
    <location>
        <begin position="436"/>
        <end position="454"/>
    </location>
</feature>
<dbReference type="PRINTS" id="PR00171">
    <property type="entry name" value="SUGRTRNSPORT"/>
</dbReference>
<feature type="transmembrane region" description="Helical" evidence="8">
    <location>
        <begin position="367"/>
        <end position="391"/>
    </location>
</feature>
<dbReference type="PANTHER" id="PTHR48021:SF46">
    <property type="entry name" value="MAJOR FACILITATOR SUPERFAMILY (MFS) PROFILE DOMAIN-CONTAINING PROTEIN"/>
    <property type="match status" value="1"/>
</dbReference>
<feature type="transmembrane region" description="Helical" evidence="8">
    <location>
        <begin position="403"/>
        <end position="424"/>
    </location>
</feature>
<keyword evidence="4" id="KW-0762">Sugar transport</keyword>
<proteinExistence type="predicted"/>
<evidence type="ECO:0000256" key="4">
    <source>
        <dbReference type="ARBA" id="ARBA00022597"/>
    </source>
</evidence>
<feature type="domain" description="Major facilitator superfamily (MFS) profile" evidence="9">
    <location>
        <begin position="34"/>
        <end position="458"/>
    </location>
</feature>
<feature type="transmembrane region" description="Helical" evidence="8">
    <location>
        <begin position="185"/>
        <end position="205"/>
    </location>
</feature>
<keyword evidence="3" id="KW-1003">Cell membrane</keyword>
<dbReference type="GO" id="GO:0005886">
    <property type="term" value="C:plasma membrane"/>
    <property type="evidence" value="ECO:0007669"/>
    <property type="project" value="UniProtKB-SubCell"/>
</dbReference>
<dbReference type="InterPro" id="IPR003663">
    <property type="entry name" value="Sugar/inositol_transpt"/>
</dbReference>
<feature type="transmembrane region" description="Helical" evidence="8">
    <location>
        <begin position="270"/>
        <end position="296"/>
    </location>
</feature>
<evidence type="ECO:0000256" key="8">
    <source>
        <dbReference type="SAM" id="Phobius"/>
    </source>
</evidence>
<sequence>RPEQNQFQGKFTDQLIYSRVRMILSNGPPTQYFSALSAGLTVLAVGCTTGWTTVTLKKLRQPNSIIPITAAEGSWIASFHELGHILSPIPTGYIMGKIGPKLCMVAASIIICIGWLLIYFTRSVVMLYCIRFLFGISMGITFTVAPVYIAEISSPDVRGALSTGFETMLYLGHVFEFVIGPMVSYEMLAMISITAPALFLIFALWMRESPYYLMKTNQYEKAGETVSSLGGINSLAEVEEELEKIKENLAMRTRGSLGDLLLSAVNRRCLMIVLMLAIFQRLSGMSAVVAYAAFIFPSTLGGLSAAQYTIAFGIVTLVFTVVSAYLMDRSGRRILTIISCFGSFVVQFCTGLYFFLSATSPNNSLSWIPFVTISAYASLYAIGLGPIVTTIQGELFPPNVKGLSSSIVTIVHAGFGSLVTKTFQILTDSFGVYTSFWIYSANCLLGTIFVYFMLPETKNKTLLEVQRSM</sequence>
<evidence type="ECO:0000256" key="7">
    <source>
        <dbReference type="ARBA" id="ARBA00023136"/>
    </source>
</evidence>
<dbReference type="PROSITE" id="PS00217">
    <property type="entry name" value="SUGAR_TRANSPORT_2"/>
    <property type="match status" value="1"/>
</dbReference>
<dbReference type="Gene3D" id="1.20.1250.20">
    <property type="entry name" value="MFS general substrate transporter like domains"/>
    <property type="match status" value="1"/>
</dbReference>
<keyword evidence="5 8" id="KW-0812">Transmembrane</keyword>
<feature type="transmembrane region" description="Helical" evidence="8">
    <location>
        <begin position="125"/>
        <end position="148"/>
    </location>
</feature>
<keyword evidence="6 8" id="KW-1133">Transmembrane helix</keyword>
<dbReference type="InterPro" id="IPR036259">
    <property type="entry name" value="MFS_trans_sf"/>
</dbReference>
<feature type="transmembrane region" description="Helical" evidence="8">
    <location>
        <begin position="32"/>
        <end position="54"/>
    </location>
</feature>
<dbReference type="SUPFAM" id="SSF103473">
    <property type="entry name" value="MFS general substrate transporter"/>
    <property type="match status" value="1"/>
</dbReference>
<dbReference type="FunFam" id="1.20.1250.20:FF:000218">
    <property type="entry name" value="facilitated trehalose transporter Tret1"/>
    <property type="match status" value="1"/>
</dbReference>
<comment type="subcellular location">
    <subcellularLocation>
        <location evidence="1">Cell membrane</location>
        <topology evidence="1">Multi-pass membrane protein</topology>
    </subcellularLocation>
</comment>
<keyword evidence="2" id="KW-0813">Transport</keyword>
<protein>
    <recommendedName>
        <fullName evidence="9">Major facilitator superfamily (MFS) profile domain-containing protein</fullName>
    </recommendedName>
</protein>
<dbReference type="InterPro" id="IPR005828">
    <property type="entry name" value="MFS_sugar_transport-like"/>
</dbReference>
<evidence type="ECO:0000256" key="5">
    <source>
        <dbReference type="ARBA" id="ARBA00022692"/>
    </source>
</evidence>
<organism evidence="10">
    <name type="scientific">Clastoptera arizonana</name>
    <name type="common">Arizona spittle bug</name>
    <dbReference type="NCBI Taxonomy" id="38151"/>
    <lineage>
        <taxon>Eukaryota</taxon>
        <taxon>Metazoa</taxon>
        <taxon>Ecdysozoa</taxon>
        <taxon>Arthropoda</taxon>
        <taxon>Hexapoda</taxon>
        <taxon>Insecta</taxon>
        <taxon>Pterygota</taxon>
        <taxon>Neoptera</taxon>
        <taxon>Paraneoptera</taxon>
        <taxon>Hemiptera</taxon>
        <taxon>Auchenorrhyncha</taxon>
        <taxon>Cercopoidea</taxon>
        <taxon>Clastopteridae</taxon>
        <taxon>Clastoptera</taxon>
    </lineage>
</organism>
<dbReference type="InterPro" id="IPR005829">
    <property type="entry name" value="Sugar_transporter_CS"/>
</dbReference>
<dbReference type="InterPro" id="IPR050549">
    <property type="entry name" value="MFS_Trehalose_Transporter"/>
</dbReference>
<evidence type="ECO:0000256" key="3">
    <source>
        <dbReference type="ARBA" id="ARBA00022475"/>
    </source>
</evidence>
<name>A0A1B6BZT4_9HEMI</name>
<gene>
    <name evidence="10" type="ORF">g.12757</name>
</gene>
<accession>A0A1B6BZT4</accession>
<reference evidence="10" key="1">
    <citation type="submission" date="2015-12" db="EMBL/GenBank/DDBJ databases">
        <title>De novo transcriptome assembly of four potential Pierce s Disease insect vectors from Arizona vineyards.</title>
        <authorList>
            <person name="Tassone E.E."/>
        </authorList>
    </citation>
    <scope>NUCLEOTIDE SEQUENCE</scope>
</reference>
<dbReference type="Pfam" id="PF00083">
    <property type="entry name" value="Sugar_tr"/>
    <property type="match status" value="1"/>
</dbReference>
<dbReference type="GO" id="GO:0022857">
    <property type="term" value="F:transmembrane transporter activity"/>
    <property type="evidence" value="ECO:0007669"/>
    <property type="project" value="InterPro"/>
</dbReference>
<evidence type="ECO:0000313" key="10">
    <source>
        <dbReference type="EMBL" id="JAS06624.1"/>
    </source>
</evidence>
<evidence type="ECO:0000256" key="2">
    <source>
        <dbReference type="ARBA" id="ARBA00022448"/>
    </source>
</evidence>
<dbReference type="InterPro" id="IPR020846">
    <property type="entry name" value="MFS_dom"/>
</dbReference>
<evidence type="ECO:0000256" key="1">
    <source>
        <dbReference type="ARBA" id="ARBA00004651"/>
    </source>
</evidence>
<dbReference type="PANTHER" id="PTHR48021">
    <property type="match status" value="1"/>
</dbReference>
<evidence type="ECO:0000256" key="6">
    <source>
        <dbReference type="ARBA" id="ARBA00022989"/>
    </source>
</evidence>
<feature type="transmembrane region" description="Helical" evidence="8">
    <location>
        <begin position="334"/>
        <end position="355"/>
    </location>
</feature>
<feature type="transmembrane region" description="Helical" evidence="8">
    <location>
        <begin position="308"/>
        <end position="327"/>
    </location>
</feature>
<dbReference type="EMBL" id="GEDC01030674">
    <property type="protein sequence ID" value="JAS06624.1"/>
    <property type="molecule type" value="Transcribed_RNA"/>
</dbReference>
<keyword evidence="7 8" id="KW-0472">Membrane</keyword>
<dbReference type="PROSITE" id="PS50850">
    <property type="entry name" value="MFS"/>
    <property type="match status" value="1"/>
</dbReference>
<feature type="transmembrane region" description="Helical" evidence="8">
    <location>
        <begin position="102"/>
        <end position="119"/>
    </location>
</feature>
<evidence type="ECO:0000259" key="9">
    <source>
        <dbReference type="PROSITE" id="PS50850"/>
    </source>
</evidence>